<dbReference type="Pfam" id="PF12833">
    <property type="entry name" value="HTH_18"/>
    <property type="match status" value="1"/>
</dbReference>
<accession>A0ABV8CL87</accession>
<dbReference type="PROSITE" id="PS01124">
    <property type="entry name" value="HTH_ARAC_FAMILY_2"/>
    <property type="match status" value="1"/>
</dbReference>
<name>A0ABV8CL87_9GAMM</name>
<dbReference type="Proteomes" id="UP001595692">
    <property type="component" value="Unassembled WGS sequence"/>
</dbReference>
<evidence type="ECO:0000259" key="4">
    <source>
        <dbReference type="PROSITE" id="PS01124"/>
    </source>
</evidence>
<gene>
    <name evidence="5" type="ORF">ACFOSS_05565</name>
</gene>
<evidence type="ECO:0000256" key="3">
    <source>
        <dbReference type="ARBA" id="ARBA00023163"/>
    </source>
</evidence>
<proteinExistence type="predicted"/>
<dbReference type="InterPro" id="IPR018062">
    <property type="entry name" value="HTH_AraC-typ_CS"/>
</dbReference>
<dbReference type="SMART" id="SM00342">
    <property type="entry name" value="HTH_ARAC"/>
    <property type="match status" value="1"/>
</dbReference>
<protein>
    <submittedName>
        <fullName evidence="5">Helix-turn-helix transcriptional regulator</fullName>
    </submittedName>
</protein>
<dbReference type="SUPFAM" id="SSF46689">
    <property type="entry name" value="Homeodomain-like"/>
    <property type="match status" value="2"/>
</dbReference>
<evidence type="ECO:0000256" key="1">
    <source>
        <dbReference type="ARBA" id="ARBA00023015"/>
    </source>
</evidence>
<dbReference type="Gene3D" id="1.10.10.60">
    <property type="entry name" value="Homeodomain-like"/>
    <property type="match status" value="2"/>
</dbReference>
<dbReference type="InterPro" id="IPR020449">
    <property type="entry name" value="Tscrpt_reg_AraC-type_HTH"/>
</dbReference>
<evidence type="ECO:0000313" key="5">
    <source>
        <dbReference type="EMBL" id="MFC3912931.1"/>
    </source>
</evidence>
<reference evidence="6" key="1">
    <citation type="journal article" date="2019" name="Int. J. Syst. Evol. Microbiol.">
        <title>The Global Catalogue of Microorganisms (GCM) 10K type strain sequencing project: providing services to taxonomists for standard genome sequencing and annotation.</title>
        <authorList>
            <consortium name="The Broad Institute Genomics Platform"/>
            <consortium name="The Broad Institute Genome Sequencing Center for Infectious Disease"/>
            <person name="Wu L."/>
            <person name="Ma J."/>
        </authorList>
    </citation>
    <scope>NUCLEOTIDE SEQUENCE [LARGE SCALE GENOMIC DNA]</scope>
    <source>
        <strain evidence="6">CCUG 54939</strain>
    </source>
</reference>
<evidence type="ECO:0000313" key="6">
    <source>
        <dbReference type="Proteomes" id="UP001595692"/>
    </source>
</evidence>
<sequence>MNLLFHQILEEVISEGQALSQIWFASDRGVPPEFSYQVNFPRLEMVFSGQYSNQLWSPDGGMQSVTLLPRQVLYIPPNAWNKPDWEPPCSVLSLLFGKRQLGFSLVSKQAGREQMFDVHKHSIPAPTGRALEHILPALDALSRETVTAPMDHHLLLALLGCVEQLLSEAETDRPRGVDLFHGICIYIQENFHRPITRDSIAERFNLSPGHLSRLFRDKGHMRLADYITRVRLERAKFMLRKYHFHLAEVAQRCGYPDVNYFCRVFRHKAGVTPSQYRELSQPAGSVAK</sequence>
<dbReference type="InterPro" id="IPR009057">
    <property type="entry name" value="Homeodomain-like_sf"/>
</dbReference>
<dbReference type="PANTHER" id="PTHR43280:SF10">
    <property type="entry name" value="REGULATORY PROTEIN POCR"/>
    <property type="match status" value="1"/>
</dbReference>
<dbReference type="EMBL" id="JBHSAF010000003">
    <property type="protein sequence ID" value="MFC3912931.1"/>
    <property type="molecule type" value="Genomic_DNA"/>
</dbReference>
<dbReference type="PRINTS" id="PR00032">
    <property type="entry name" value="HTHARAC"/>
</dbReference>
<dbReference type="InterPro" id="IPR018060">
    <property type="entry name" value="HTH_AraC"/>
</dbReference>
<dbReference type="RefSeq" id="WP_377151146.1">
    <property type="nucleotide sequence ID" value="NZ_JBHSAF010000003.1"/>
</dbReference>
<keyword evidence="1" id="KW-0805">Transcription regulation</keyword>
<dbReference type="PROSITE" id="PS00041">
    <property type="entry name" value="HTH_ARAC_FAMILY_1"/>
    <property type="match status" value="1"/>
</dbReference>
<feature type="domain" description="HTH araC/xylS-type" evidence="4">
    <location>
        <begin position="181"/>
        <end position="279"/>
    </location>
</feature>
<organism evidence="5 6">
    <name type="scientific">Pseudaeromonas sharmana</name>
    <dbReference type="NCBI Taxonomy" id="328412"/>
    <lineage>
        <taxon>Bacteria</taxon>
        <taxon>Pseudomonadati</taxon>
        <taxon>Pseudomonadota</taxon>
        <taxon>Gammaproteobacteria</taxon>
        <taxon>Aeromonadales</taxon>
        <taxon>Aeromonadaceae</taxon>
        <taxon>Pseudaeromonas</taxon>
    </lineage>
</organism>
<dbReference type="PANTHER" id="PTHR43280">
    <property type="entry name" value="ARAC-FAMILY TRANSCRIPTIONAL REGULATOR"/>
    <property type="match status" value="1"/>
</dbReference>
<comment type="caution">
    <text evidence="5">The sequence shown here is derived from an EMBL/GenBank/DDBJ whole genome shotgun (WGS) entry which is preliminary data.</text>
</comment>
<evidence type="ECO:0000256" key="2">
    <source>
        <dbReference type="ARBA" id="ARBA00023125"/>
    </source>
</evidence>
<keyword evidence="3" id="KW-0804">Transcription</keyword>
<keyword evidence="6" id="KW-1185">Reference proteome</keyword>
<keyword evidence="2" id="KW-0238">DNA-binding</keyword>